<dbReference type="Pfam" id="PF00872">
    <property type="entry name" value="Transposase_mut"/>
    <property type="match status" value="1"/>
</dbReference>
<dbReference type="PANTHER" id="PTHR33217:SF7">
    <property type="entry name" value="TRANSPOSASE FOR INSERTION SEQUENCE ELEMENT IS1081"/>
    <property type="match status" value="1"/>
</dbReference>
<proteinExistence type="predicted"/>
<reference evidence="4" key="1">
    <citation type="submission" date="2009-10" db="EMBL/GenBank/DDBJ databases">
        <title>Diversity of trophic interactions inside an arsenic-rich microbial ecosystem.</title>
        <authorList>
            <person name="Bertin P.N."/>
            <person name="Heinrich-Salmeron A."/>
            <person name="Pelletier E."/>
            <person name="Goulhen-Chollet F."/>
            <person name="Arsene-Ploetze F."/>
            <person name="Gallien S."/>
            <person name="Calteau A."/>
            <person name="Vallenet D."/>
            <person name="Casiot C."/>
            <person name="Chane-Woon-Ming B."/>
            <person name="Giloteaux L."/>
            <person name="Barakat M."/>
            <person name="Bonnefoy V."/>
            <person name="Bruneel O."/>
            <person name="Chandler M."/>
            <person name="Cleiss J."/>
            <person name="Duran R."/>
            <person name="Elbaz-Poulichet F."/>
            <person name="Fonknechten N."/>
            <person name="Lauga B."/>
            <person name="Mornico D."/>
            <person name="Ortet P."/>
            <person name="Schaeffer C."/>
            <person name="Siguier P."/>
            <person name="Alexander Thil Smith A."/>
            <person name="Van Dorsselaer A."/>
            <person name="Weissenbach J."/>
            <person name="Medigue C."/>
            <person name="Le Paslier D."/>
        </authorList>
    </citation>
    <scope>NUCLEOTIDE SEQUENCE</scope>
</reference>
<protein>
    <submittedName>
        <fullName evidence="4">Transposase of ISCARN59, IS256 family</fullName>
    </submittedName>
</protein>
<dbReference type="AlphaFoldDB" id="E6PJA5"/>
<dbReference type="GO" id="GO:0003677">
    <property type="term" value="F:DNA binding"/>
    <property type="evidence" value="ECO:0007669"/>
    <property type="project" value="UniProtKB-KW"/>
</dbReference>
<dbReference type="PANTHER" id="PTHR33217">
    <property type="entry name" value="TRANSPOSASE FOR INSERTION SEQUENCE ELEMENT IS1081"/>
    <property type="match status" value="1"/>
</dbReference>
<dbReference type="EMBL" id="CABL01000020">
    <property type="protein sequence ID" value="CBH76547.1"/>
    <property type="molecule type" value="Genomic_DNA"/>
</dbReference>
<evidence type="ECO:0000256" key="2">
    <source>
        <dbReference type="ARBA" id="ARBA00023125"/>
    </source>
</evidence>
<evidence type="ECO:0000256" key="3">
    <source>
        <dbReference type="ARBA" id="ARBA00023172"/>
    </source>
</evidence>
<keyword evidence="3" id="KW-0233">DNA recombination</keyword>
<dbReference type="NCBIfam" id="NF033543">
    <property type="entry name" value="transpos_IS256"/>
    <property type="match status" value="1"/>
</dbReference>
<dbReference type="InterPro" id="IPR001207">
    <property type="entry name" value="Transposase_mutator"/>
</dbReference>
<accession>E6PJA5</accession>
<gene>
    <name evidence="4" type="ORF">CARN1_2412</name>
</gene>
<evidence type="ECO:0000313" key="4">
    <source>
        <dbReference type="EMBL" id="CBH76547.1"/>
    </source>
</evidence>
<keyword evidence="2" id="KW-0238">DNA-binding</keyword>
<comment type="caution">
    <text evidence="4">The sequence shown here is derived from an EMBL/GenBank/DDBJ whole genome shotgun (WGS) entry which is preliminary data.</text>
</comment>
<evidence type="ECO:0000256" key="1">
    <source>
        <dbReference type="ARBA" id="ARBA00022578"/>
    </source>
</evidence>
<keyword evidence="1" id="KW-0815">Transposition</keyword>
<organism evidence="4">
    <name type="scientific">mine drainage metagenome</name>
    <dbReference type="NCBI Taxonomy" id="410659"/>
    <lineage>
        <taxon>unclassified sequences</taxon>
        <taxon>metagenomes</taxon>
        <taxon>ecological metagenomes</taxon>
    </lineage>
</organism>
<sequence>MAEFQSTLSESAFPEVAENLVARVVESYLNNLLEEQMRDHLGADRYERTGEARGYRNGTRERLLYTRVGPVTLRVPQARDGGFSTEIFQRYQRSEQALVLAILEMYVNGVSTRKVSAITESLCGTSISKSAVSRLIAQLDLRVAAFNERRFDEAEYPFIYVDAMFIKCRHSDRIASKAALIVSGVNATGIREPLGVAIGDSESYTTWEALFARLQKRGLKGVVFVVSDEHSGLVEALRKHFAGATWQRCQVHLQRNLLGHSPMRERKAVAEAAKRVFHAPDMNEARRERDRFVELFAKTAPKAAACLEDAFDDATAVLCLPEKYRKRLRSTNMQERLNEEIRRRERVVRVFPNEESALRLIGALLAETAETWQERLYLDMQDFHEWQSDRSKNSGSNALLSAAS</sequence>
<dbReference type="GO" id="GO:0006313">
    <property type="term" value="P:DNA transposition"/>
    <property type="evidence" value="ECO:0007669"/>
    <property type="project" value="InterPro"/>
</dbReference>
<dbReference type="GO" id="GO:0004803">
    <property type="term" value="F:transposase activity"/>
    <property type="evidence" value="ECO:0007669"/>
    <property type="project" value="InterPro"/>
</dbReference>
<name>E6PJA5_9ZZZZ</name>